<dbReference type="Pfam" id="PF02321">
    <property type="entry name" value="OEP"/>
    <property type="match status" value="2"/>
</dbReference>
<sequence>MVNFYNKNVLVLRLGKLRSSAVLALSFALTACGSVPHPDLNVKTPATWRNTAVPTSSANANEPWWTLLNDPALNQVVELALSNNLSVAQSYERLNAERALEKATLASHKPRVGLYLGPNSSVAFSNYRSSSAFLFGFDFNWEVPYTSKKQGEREMAQANVEMAQASMVAARTSLIAEVVRVYGELRAADQKVQSIKKIVAYQQGVNEMFERSVAVGAVSQQDVMEANSKLIEAESALSEMRAIRESAIQRLDVLCGLDAPLPQWLALSERPWLLERAKVPAFAVPVDLIMQRPDVQTAIAKVIYAAGAVGVSDAELYPKIGLEGAVLYSGSIIRNGSTTPDGLISFLAPSLRFPIMDWGVSREQKNASEAELRRAILSYRDTVLQAIAETEITIANFNAMDERMERTSKEAVNLEDAAKRNKAGLTIGYLSPLDAFRLQAKLQERKLAHADDQSAWLAAFAAANKAQTNMKAEKTRMTDKPSVSAK</sequence>
<feature type="chain" id="PRO_5002133199" evidence="2">
    <location>
        <begin position="25"/>
        <end position="486"/>
    </location>
</feature>
<evidence type="ECO:0000256" key="2">
    <source>
        <dbReference type="SAM" id="SignalP"/>
    </source>
</evidence>
<accession>A0A0B7IT73</accession>
<evidence type="ECO:0000256" key="1">
    <source>
        <dbReference type="ARBA" id="ARBA00007613"/>
    </source>
</evidence>
<gene>
    <name evidence="3" type="ORF">BN1209_0471</name>
</gene>
<dbReference type="AlphaFoldDB" id="A0A0B7IT73"/>
<proteinExistence type="inferred from homology"/>
<dbReference type="SUPFAM" id="SSF56954">
    <property type="entry name" value="Outer membrane efflux proteins (OEP)"/>
    <property type="match status" value="1"/>
</dbReference>
<dbReference type="PROSITE" id="PS51257">
    <property type="entry name" value="PROKAR_LIPOPROTEIN"/>
    <property type="match status" value="1"/>
</dbReference>
<dbReference type="OrthoDB" id="9770517at2"/>
<dbReference type="STRING" id="1581680.BN1209_0471"/>
<name>A0A0B7IT73_9PROT</name>
<dbReference type="EMBL" id="LN794158">
    <property type="protein sequence ID" value="CEN55519.1"/>
    <property type="molecule type" value="Genomic_DNA"/>
</dbReference>
<evidence type="ECO:0000313" key="3">
    <source>
        <dbReference type="EMBL" id="CEN55519.1"/>
    </source>
</evidence>
<dbReference type="InterPro" id="IPR010131">
    <property type="entry name" value="MdtP/NodT-like"/>
</dbReference>
<dbReference type="Gene3D" id="2.20.200.10">
    <property type="entry name" value="Outer membrane efflux proteins (OEP)"/>
    <property type="match status" value="1"/>
</dbReference>
<dbReference type="Proteomes" id="UP000056322">
    <property type="component" value="Chromosome 1"/>
</dbReference>
<evidence type="ECO:0000313" key="4">
    <source>
        <dbReference type="Proteomes" id="UP000056322"/>
    </source>
</evidence>
<feature type="signal peptide" evidence="2">
    <location>
        <begin position="1"/>
        <end position="24"/>
    </location>
</feature>
<dbReference type="KEGG" id="mbac:BN1209_0471"/>
<protein>
    <submittedName>
        <fullName evidence="3">Putative RND transporter</fullName>
    </submittedName>
</protein>
<dbReference type="Gene3D" id="1.20.1600.10">
    <property type="entry name" value="Outer membrane efflux proteins (OEP)"/>
    <property type="match status" value="1"/>
</dbReference>
<reference evidence="4" key="1">
    <citation type="submission" date="2014-12" db="EMBL/GenBank/DDBJ databases">
        <authorList>
            <person name="Salcher M.M."/>
        </authorList>
    </citation>
    <scope>NUCLEOTIDE SEQUENCE [LARGE SCALE GENOMIC DNA]</scope>
    <source>
        <strain evidence="4">MMS-10A-171</strain>
    </source>
</reference>
<dbReference type="HOGENOM" id="CLU_012817_13_0_4"/>
<organism evidence="3 4">
    <name type="scientific">Candidatus Methylopumilus turicensis</name>
    <dbReference type="NCBI Taxonomy" id="1581680"/>
    <lineage>
        <taxon>Bacteria</taxon>
        <taxon>Pseudomonadati</taxon>
        <taxon>Pseudomonadota</taxon>
        <taxon>Betaproteobacteria</taxon>
        <taxon>Nitrosomonadales</taxon>
        <taxon>Methylophilaceae</taxon>
        <taxon>Candidatus Methylopumilus</taxon>
    </lineage>
</organism>
<dbReference type="GO" id="GO:0015562">
    <property type="term" value="F:efflux transmembrane transporter activity"/>
    <property type="evidence" value="ECO:0007669"/>
    <property type="project" value="InterPro"/>
</dbReference>
<dbReference type="InterPro" id="IPR003423">
    <property type="entry name" value="OMP_efflux"/>
</dbReference>
<comment type="similarity">
    <text evidence="1">Belongs to the outer membrane factor (OMF) (TC 1.B.17) family.</text>
</comment>
<dbReference type="PANTHER" id="PTHR30203">
    <property type="entry name" value="OUTER MEMBRANE CATION EFFLUX PROTEIN"/>
    <property type="match status" value="1"/>
</dbReference>
<keyword evidence="2" id="KW-0732">Signal</keyword>
<keyword evidence="4" id="KW-1185">Reference proteome</keyword>